<dbReference type="SUPFAM" id="SSF55785">
    <property type="entry name" value="PYP-like sensor domain (PAS domain)"/>
    <property type="match status" value="1"/>
</dbReference>
<dbReference type="InterPro" id="IPR035965">
    <property type="entry name" value="PAS-like_dom_sf"/>
</dbReference>
<dbReference type="Gene3D" id="3.30.450.20">
    <property type="entry name" value="PAS domain"/>
    <property type="match status" value="1"/>
</dbReference>
<dbReference type="PANTHER" id="PTHR42878:SF15">
    <property type="entry name" value="BACTERIOPHYTOCHROME"/>
    <property type="match status" value="1"/>
</dbReference>
<reference evidence="9" key="1">
    <citation type="journal article" date="2019" name="Int. J. Syst. Evol. Microbiol.">
        <title>The Global Catalogue of Microorganisms (GCM) 10K type strain sequencing project: providing services to taxonomists for standard genome sequencing and annotation.</title>
        <authorList>
            <consortium name="The Broad Institute Genomics Platform"/>
            <consortium name="The Broad Institute Genome Sequencing Center for Infectious Disease"/>
            <person name="Wu L."/>
            <person name="Ma J."/>
        </authorList>
    </citation>
    <scope>NUCLEOTIDE SEQUENCE [LARGE SCALE GENOMIC DNA]</scope>
    <source>
        <strain evidence="9">JCM 14370</strain>
    </source>
</reference>
<evidence type="ECO:0000313" key="9">
    <source>
        <dbReference type="Proteomes" id="UP000632222"/>
    </source>
</evidence>
<keyword evidence="6" id="KW-0812">Transmembrane</keyword>
<name>A0ABQ2CT81_9DEIO</name>
<dbReference type="Pfam" id="PF00512">
    <property type="entry name" value="HisKA"/>
    <property type="match status" value="1"/>
</dbReference>
<feature type="domain" description="Histidine kinase" evidence="7">
    <location>
        <begin position="226"/>
        <end position="439"/>
    </location>
</feature>
<dbReference type="InterPro" id="IPR005467">
    <property type="entry name" value="His_kinase_dom"/>
</dbReference>
<dbReference type="RefSeq" id="WP_188998047.1">
    <property type="nucleotide sequence ID" value="NZ_BMOD01000001.1"/>
</dbReference>
<dbReference type="Pfam" id="PF02518">
    <property type="entry name" value="HATPase_c"/>
    <property type="match status" value="1"/>
</dbReference>
<sequence>MTLLEALVVAVAGMLAGGWLCWVLWIRQSTFAQQQSSAVPPDQKTDQQASPADSTLILNALKDQGHDAWWVTDLQGQPIGHNRCARELLGLAPEQAFPALSELDIYQADSKTLAIHLLDQAKSNELLHVDHWIGIQEVKKPIRLTGKAIVGHSGEPVGLLFVAQDRTAELTREITASQFMLPDRQEDLQTLNAALNVRTEELLLDLHQRNLELEAANRDLQSFAHSVAHDLRTPLRGLDGFSQALMEDYGDSLDDTARGYLQRIRKASQRLGDLLDDLLDYSRVTRAAMQVNLLDLSALTSRVASSLPRPGQQDIDLQIEGHMQVYGDLVLIRTLMQHLLTNSFKFSAGKPHPVIRVGSLVQEQETVYYVRDNGVGFDMRFAGQMFQPFHRLHGNLEFEGNGMGLAVVKRIVERHGGRIWAEGKPQEGATLYFTLPALEERP</sequence>
<evidence type="ECO:0000256" key="4">
    <source>
        <dbReference type="ARBA" id="ARBA00022679"/>
    </source>
</evidence>
<dbReference type="SUPFAM" id="SSF47384">
    <property type="entry name" value="Homodimeric domain of signal transducing histidine kinase"/>
    <property type="match status" value="1"/>
</dbReference>
<comment type="catalytic activity">
    <reaction evidence="1">
        <text>ATP + protein L-histidine = ADP + protein N-phospho-L-histidine.</text>
        <dbReference type="EC" id="2.7.13.3"/>
    </reaction>
</comment>
<dbReference type="InterPro" id="IPR003594">
    <property type="entry name" value="HATPase_dom"/>
</dbReference>
<evidence type="ECO:0000259" key="7">
    <source>
        <dbReference type="PROSITE" id="PS50109"/>
    </source>
</evidence>
<keyword evidence="6" id="KW-0472">Membrane</keyword>
<dbReference type="CDD" id="cd00082">
    <property type="entry name" value="HisKA"/>
    <property type="match status" value="1"/>
</dbReference>
<keyword evidence="6" id="KW-1133">Transmembrane helix</keyword>
<dbReference type="InterPro" id="IPR036890">
    <property type="entry name" value="HATPase_C_sf"/>
</dbReference>
<dbReference type="Proteomes" id="UP000632222">
    <property type="component" value="Unassembled WGS sequence"/>
</dbReference>
<proteinExistence type="predicted"/>
<dbReference type="EMBL" id="BMOD01000001">
    <property type="protein sequence ID" value="GGJ18214.1"/>
    <property type="molecule type" value="Genomic_DNA"/>
</dbReference>
<dbReference type="InterPro" id="IPR050351">
    <property type="entry name" value="BphY/WalK/GraS-like"/>
</dbReference>
<dbReference type="InterPro" id="IPR003661">
    <property type="entry name" value="HisK_dim/P_dom"/>
</dbReference>
<accession>A0ABQ2CT81</accession>
<gene>
    <name evidence="8" type="ORF">GCM10008938_00440</name>
</gene>
<keyword evidence="5" id="KW-0418">Kinase</keyword>
<dbReference type="SMART" id="SM00388">
    <property type="entry name" value="HisKA"/>
    <property type="match status" value="1"/>
</dbReference>
<evidence type="ECO:0000256" key="5">
    <source>
        <dbReference type="ARBA" id="ARBA00022777"/>
    </source>
</evidence>
<keyword evidence="3" id="KW-0597">Phosphoprotein</keyword>
<feature type="transmembrane region" description="Helical" evidence="6">
    <location>
        <begin position="6"/>
        <end position="26"/>
    </location>
</feature>
<dbReference type="EC" id="2.7.13.3" evidence="2"/>
<evidence type="ECO:0000256" key="1">
    <source>
        <dbReference type="ARBA" id="ARBA00000085"/>
    </source>
</evidence>
<dbReference type="SUPFAM" id="SSF55874">
    <property type="entry name" value="ATPase domain of HSP90 chaperone/DNA topoisomerase II/histidine kinase"/>
    <property type="match status" value="1"/>
</dbReference>
<keyword evidence="4" id="KW-0808">Transferase</keyword>
<evidence type="ECO:0000313" key="8">
    <source>
        <dbReference type="EMBL" id="GGJ18214.1"/>
    </source>
</evidence>
<dbReference type="PROSITE" id="PS50109">
    <property type="entry name" value="HIS_KIN"/>
    <property type="match status" value="1"/>
</dbReference>
<evidence type="ECO:0000256" key="6">
    <source>
        <dbReference type="SAM" id="Phobius"/>
    </source>
</evidence>
<organism evidence="8 9">
    <name type="scientific">Deinococcus roseus</name>
    <dbReference type="NCBI Taxonomy" id="392414"/>
    <lineage>
        <taxon>Bacteria</taxon>
        <taxon>Thermotogati</taxon>
        <taxon>Deinococcota</taxon>
        <taxon>Deinococci</taxon>
        <taxon>Deinococcales</taxon>
        <taxon>Deinococcaceae</taxon>
        <taxon>Deinococcus</taxon>
    </lineage>
</organism>
<comment type="caution">
    <text evidence="8">The sequence shown here is derived from an EMBL/GenBank/DDBJ whole genome shotgun (WGS) entry which is preliminary data.</text>
</comment>
<protein>
    <recommendedName>
        <fullName evidence="2">histidine kinase</fullName>
        <ecNumber evidence="2">2.7.13.3</ecNumber>
    </recommendedName>
</protein>
<dbReference type="SMART" id="SM00387">
    <property type="entry name" value="HATPase_c"/>
    <property type="match status" value="1"/>
</dbReference>
<dbReference type="Gene3D" id="3.30.565.10">
    <property type="entry name" value="Histidine kinase-like ATPase, C-terminal domain"/>
    <property type="match status" value="1"/>
</dbReference>
<evidence type="ECO:0000256" key="2">
    <source>
        <dbReference type="ARBA" id="ARBA00012438"/>
    </source>
</evidence>
<dbReference type="Gene3D" id="1.10.287.130">
    <property type="match status" value="1"/>
</dbReference>
<dbReference type="InterPro" id="IPR036097">
    <property type="entry name" value="HisK_dim/P_sf"/>
</dbReference>
<dbReference type="PANTHER" id="PTHR42878">
    <property type="entry name" value="TWO-COMPONENT HISTIDINE KINASE"/>
    <property type="match status" value="1"/>
</dbReference>
<dbReference type="PRINTS" id="PR00344">
    <property type="entry name" value="BCTRLSENSOR"/>
</dbReference>
<dbReference type="InterPro" id="IPR004358">
    <property type="entry name" value="Sig_transdc_His_kin-like_C"/>
</dbReference>
<keyword evidence="9" id="KW-1185">Reference proteome</keyword>
<evidence type="ECO:0000256" key="3">
    <source>
        <dbReference type="ARBA" id="ARBA00022553"/>
    </source>
</evidence>